<keyword evidence="2" id="KW-1185">Reference proteome</keyword>
<evidence type="ECO:0000313" key="2">
    <source>
        <dbReference type="Proteomes" id="UP001628646"/>
    </source>
</evidence>
<name>A0ABW8VZ06_9PSED</name>
<reference evidence="1 2" key="1">
    <citation type="submission" date="2024-12" db="EMBL/GenBank/DDBJ databases">
        <title>Pseudomonas species isolated from Lotus nodules promote plant growth.</title>
        <authorList>
            <person name="Yu Y.-H."/>
            <person name="Kurtenbach J."/>
            <person name="Crosbie D."/>
            <person name="Brachmann A."/>
            <person name="Marin M."/>
        </authorList>
    </citation>
    <scope>NUCLEOTIDE SEQUENCE [LARGE SCALE GENOMIC DNA]</scope>
    <source>
        <strain evidence="1 2">PLb11B</strain>
    </source>
</reference>
<dbReference type="EMBL" id="JBJNUY010000001">
    <property type="protein sequence ID" value="MFL8997096.1"/>
    <property type="molecule type" value="Genomic_DNA"/>
</dbReference>
<dbReference type="RefSeq" id="WP_407799545.1">
    <property type="nucleotide sequence ID" value="NZ_JBJNUX010000001.1"/>
</dbReference>
<dbReference type="Proteomes" id="UP001628646">
    <property type="component" value="Unassembled WGS sequence"/>
</dbReference>
<gene>
    <name evidence="1" type="ORF">ACJ8NA_00215</name>
</gene>
<protein>
    <submittedName>
        <fullName evidence="1">Uncharacterized protein</fullName>
    </submittedName>
</protein>
<organism evidence="1 2">
    <name type="scientific">Pseudomonas azerbaijanorientalis</name>
    <dbReference type="NCBI Taxonomy" id="2842350"/>
    <lineage>
        <taxon>Bacteria</taxon>
        <taxon>Pseudomonadati</taxon>
        <taxon>Pseudomonadota</taxon>
        <taxon>Gammaproteobacteria</taxon>
        <taxon>Pseudomonadales</taxon>
        <taxon>Pseudomonadaceae</taxon>
        <taxon>Pseudomonas</taxon>
    </lineage>
</organism>
<evidence type="ECO:0000313" key="1">
    <source>
        <dbReference type="EMBL" id="MFL8997096.1"/>
    </source>
</evidence>
<proteinExistence type="predicted"/>
<sequence>MQIQLLRATGLPDARCSERVLHVRVSESPVYLASAQRPRVCLPVGWEGLIATSDTFELSGGVQTRAVAEAALVKLQVFIDLGNTLVDQRPGPTSWAALPVAYPAVWSGRVLERWYIEQAMVGGMAYQTFAGVLRHTESYGLVRFLLELSLTELGENTQVQLVNAALGMMMMLIYFPFIWSCSQRDPEPKPAAQSQA</sequence>
<comment type="caution">
    <text evidence="1">The sequence shown here is derived from an EMBL/GenBank/DDBJ whole genome shotgun (WGS) entry which is preliminary data.</text>
</comment>
<accession>A0ABW8VZ06</accession>